<evidence type="ECO:0000313" key="12">
    <source>
        <dbReference type="Proteomes" id="UP000186341"/>
    </source>
</evidence>
<sequence length="296" mass="30772">MKNLMGVCLGAALFAAAGCAPSAPAADTNADEGQSNGNEIGVMTREDGSGTRSAFVELFGIEEKQEDGSKKDLTIPTAAVTNSTSVMMTNVSNDPAAIGYISLGSMNDTVKGLKIDGAKPTAENVENGSYKISRPFNLIVKEQLSDAADDFVAFIMSDDGQKIVEEEGYIPVDGTGAYEKKAESGKVVVSGSSSVTPLMEKLSEAYQTANPGVSVEVQQSDSSTGITDAADGISDIGMASRDLKDEEKDLGVTSKVIANDGIVVIVNQNNAADELSSDAVRKIYTGEITTWDEAAG</sequence>
<comment type="subunit">
    <text evidence="4">The complex is composed of two ATP-binding proteins (PstB), two transmembrane proteins (PstC and PstA) and a solute-binding protein (PstS).</text>
</comment>
<evidence type="ECO:0000256" key="1">
    <source>
        <dbReference type="ARBA" id="ARBA00002841"/>
    </source>
</evidence>
<evidence type="ECO:0000256" key="3">
    <source>
        <dbReference type="ARBA" id="ARBA00008725"/>
    </source>
</evidence>
<feature type="domain" description="PBP" evidence="10">
    <location>
        <begin position="179"/>
        <end position="294"/>
    </location>
</feature>
<evidence type="ECO:0000256" key="4">
    <source>
        <dbReference type="ARBA" id="ARBA00011529"/>
    </source>
</evidence>
<comment type="similarity">
    <text evidence="3">Belongs to the PstS family.</text>
</comment>
<dbReference type="InterPro" id="IPR024370">
    <property type="entry name" value="PBP_domain"/>
</dbReference>
<evidence type="ECO:0000259" key="10">
    <source>
        <dbReference type="Pfam" id="PF12849"/>
    </source>
</evidence>
<protein>
    <submittedName>
        <fullName evidence="11">Phosphate ABC transporter substrate-binding protein</fullName>
    </submittedName>
</protein>
<evidence type="ECO:0000313" key="11">
    <source>
        <dbReference type="EMBL" id="OLU37632.1"/>
    </source>
</evidence>
<dbReference type="EMBL" id="MPJW01000196">
    <property type="protein sequence ID" value="OLU37632.1"/>
    <property type="molecule type" value="Genomic_DNA"/>
</dbReference>
<evidence type="ECO:0000256" key="6">
    <source>
        <dbReference type="ARBA" id="ARBA00022729"/>
    </source>
</evidence>
<dbReference type="GO" id="GO:0006817">
    <property type="term" value="P:phosphate ion transport"/>
    <property type="evidence" value="ECO:0007669"/>
    <property type="project" value="UniProtKB-KW"/>
</dbReference>
<dbReference type="Pfam" id="PF12849">
    <property type="entry name" value="PBP_like_2"/>
    <property type="match status" value="2"/>
</dbReference>
<dbReference type="Proteomes" id="UP000186341">
    <property type="component" value="Unassembled WGS sequence"/>
</dbReference>
<evidence type="ECO:0000256" key="9">
    <source>
        <dbReference type="SAM" id="SignalP"/>
    </source>
</evidence>
<feature type="domain" description="PBP" evidence="10">
    <location>
        <begin position="33"/>
        <end position="158"/>
    </location>
</feature>
<keyword evidence="5" id="KW-0813">Transport</keyword>
<dbReference type="InterPro" id="IPR050811">
    <property type="entry name" value="Phosphate_ABC_transporter"/>
</dbReference>
<keyword evidence="5" id="KW-0592">Phosphate transport</keyword>
<dbReference type="OrthoDB" id="9790048at2"/>
<keyword evidence="12" id="KW-1185">Reference proteome</keyword>
<evidence type="ECO:0000256" key="7">
    <source>
        <dbReference type="ARBA" id="ARBA00023139"/>
    </source>
</evidence>
<proteinExistence type="inferred from homology"/>
<dbReference type="SUPFAM" id="SSF53850">
    <property type="entry name" value="Periplasmic binding protein-like II"/>
    <property type="match status" value="2"/>
</dbReference>
<evidence type="ECO:0000256" key="8">
    <source>
        <dbReference type="ARBA" id="ARBA00023288"/>
    </source>
</evidence>
<organism evidence="11 12">
    <name type="scientific">Ileibacterium valens</name>
    <dbReference type="NCBI Taxonomy" id="1862668"/>
    <lineage>
        <taxon>Bacteria</taxon>
        <taxon>Bacillati</taxon>
        <taxon>Bacillota</taxon>
        <taxon>Erysipelotrichia</taxon>
        <taxon>Erysipelotrichales</taxon>
        <taxon>Erysipelotrichaceae</taxon>
        <taxon>Ileibacterium</taxon>
    </lineage>
</organism>
<dbReference type="AlphaFoldDB" id="A0A1U7NDY7"/>
<comment type="subcellular location">
    <subcellularLocation>
        <location evidence="2">Cell membrane</location>
        <topology evidence="2">Lipid-anchor</topology>
    </subcellularLocation>
</comment>
<gene>
    <name evidence="11" type="ORF">BO222_10240</name>
</gene>
<dbReference type="PROSITE" id="PS51257">
    <property type="entry name" value="PROKAR_LIPOPROTEIN"/>
    <property type="match status" value="1"/>
</dbReference>
<evidence type="ECO:0000256" key="5">
    <source>
        <dbReference type="ARBA" id="ARBA00022592"/>
    </source>
</evidence>
<name>A0A1U7NDY7_9FIRM</name>
<feature type="chain" id="PRO_5012278938" evidence="9">
    <location>
        <begin position="26"/>
        <end position="296"/>
    </location>
</feature>
<dbReference type="PANTHER" id="PTHR30570:SF1">
    <property type="entry name" value="PHOSPHATE-BINDING PROTEIN PSTS"/>
    <property type="match status" value="1"/>
</dbReference>
<comment type="function">
    <text evidence="1">Part of the ABC transporter complex PstSACB involved in phosphate import.</text>
</comment>
<keyword evidence="7" id="KW-0564">Palmitate</keyword>
<feature type="signal peptide" evidence="9">
    <location>
        <begin position="1"/>
        <end position="25"/>
    </location>
</feature>
<keyword evidence="8" id="KW-0449">Lipoprotein</keyword>
<dbReference type="PANTHER" id="PTHR30570">
    <property type="entry name" value="PERIPLASMIC PHOSPHATE BINDING COMPONENT OF PHOSPHATE ABC TRANSPORTER"/>
    <property type="match status" value="1"/>
</dbReference>
<dbReference type="Gene3D" id="3.40.190.10">
    <property type="entry name" value="Periplasmic binding protein-like II"/>
    <property type="match status" value="4"/>
</dbReference>
<dbReference type="GO" id="GO:0005886">
    <property type="term" value="C:plasma membrane"/>
    <property type="evidence" value="ECO:0007669"/>
    <property type="project" value="UniProtKB-SubCell"/>
</dbReference>
<evidence type="ECO:0000256" key="2">
    <source>
        <dbReference type="ARBA" id="ARBA00004193"/>
    </source>
</evidence>
<accession>A0A1U7NDY7</accession>
<keyword evidence="6 9" id="KW-0732">Signal</keyword>
<comment type="caution">
    <text evidence="11">The sequence shown here is derived from an EMBL/GenBank/DDBJ whole genome shotgun (WGS) entry which is preliminary data.</text>
</comment>
<reference evidence="11 12" key="1">
    <citation type="submission" date="2016-11" db="EMBL/GenBank/DDBJ databases">
        <title>Description of two novel members of the family Erysipelotrichaceae: Ileibacterium lipovorans gen. nov., sp. nov. and Dubosiella newyorkensis, gen. nov., sp. nov.</title>
        <authorList>
            <person name="Cox L.M."/>
            <person name="Sohn J."/>
            <person name="Tyrrell K.L."/>
            <person name="Citron D.M."/>
            <person name="Lawson P.A."/>
            <person name="Patel N.B."/>
            <person name="Iizumi T."/>
            <person name="Perez-Perez G.I."/>
            <person name="Goldstein E.J."/>
            <person name="Blaser M.J."/>
        </authorList>
    </citation>
    <scope>NUCLEOTIDE SEQUENCE [LARGE SCALE GENOMIC DNA]</scope>
    <source>
        <strain evidence="11 12">NYU-BL-A3</strain>
    </source>
</reference>